<gene>
    <name evidence="1" type="ORF">DASB73_005370</name>
</gene>
<comment type="caution">
    <text evidence="1">The sequence shown here is derived from an EMBL/GenBank/DDBJ whole genome shotgun (WGS) entry which is preliminary data.</text>
</comment>
<keyword evidence="2" id="KW-1185">Reference proteome</keyword>
<dbReference type="EMBL" id="BTGC01000003">
    <property type="protein sequence ID" value="GMM49579.1"/>
    <property type="molecule type" value="Genomic_DNA"/>
</dbReference>
<reference evidence="1 2" key="1">
    <citation type="journal article" date="2023" name="Elife">
        <title>Identification of key yeast species and microbe-microbe interactions impacting larval growth of Drosophila in the wild.</title>
        <authorList>
            <person name="Mure A."/>
            <person name="Sugiura Y."/>
            <person name="Maeda R."/>
            <person name="Honda K."/>
            <person name="Sakurai N."/>
            <person name="Takahashi Y."/>
            <person name="Watada M."/>
            <person name="Katoh T."/>
            <person name="Gotoh A."/>
            <person name="Gotoh Y."/>
            <person name="Taniguchi I."/>
            <person name="Nakamura K."/>
            <person name="Hayashi T."/>
            <person name="Katayama T."/>
            <person name="Uemura T."/>
            <person name="Hattori Y."/>
        </authorList>
    </citation>
    <scope>NUCLEOTIDE SEQUENCE [LARGE SCALE GENOMIC DNA]</scope>
    <source>
        <strain evidence="1 2">SB-73</strain>
    </source>
</reference>
<sequence>METIHESDYTDFSVTRKSDMILYNRNISRASIISHSNEGGSKTDDPWSPSIADNEDVFYETFETAPNVFDKQHHRKSKRFSTISTASTIAILAPFFKGNYNIEEPKVQFQQPAKRPISFVGFTNQLNRKKSNCGNSLSLRINPERISMYMQKAAASIESLKEKNQSFATQTMDDWSTSLESTFEESEAESRGDWNLTVPDYAHELTAASSTASSSRSSKIKVQVAEKTCEASVDPVSSIDNRSFADSSLTSDEPAPVGLKRKRISKRFKLKKFFKTILAPLSSH</sequence>
<protein>
    <submittedName>
        <fullName evidence="1">Uncharacterized protein</fullName>
    </submittedName>
</protein>
<dbReference type="Proteomes" id="UP001362899">
    <property type="component" value="Unassembled WGS sequence"/>
</dbReference>
<evidence type="ECO:0000313" key="2">
    <source>
        <dbReference type="Proteomes" id="UP001362899"/>
    </source>
</evidence>
<evidence type="ECO:0000313" key="1">
    <source>
        <dbReference type="EMBL" id="GMM49579.1"/>
    </source>
</evidence>
<proteinExistence type="predicted"/>
<dbReference type="AlphaFoldDB" id="A0AAV5RGB3"/>
<accession>A0AAV5RGB3</accession>
<organism evidence="1 2">
    <name type="scientific">Starmerella bacillaris</name>
    <name type="common">Yeast</name>
    <name type="synonym">Candida zemplinina</name>
    <dbReference type="NCBI Taxonomy" id="1247836"/>
    <lineage>
        <taxon>Eukaryota</taxon>
        <taxon>Fungi</taxon>
        <taxon>Dikarya</taxon>
        <taxon>Ascomycota</taxon>
        <taxon>Saccharomycotina</taxon>
        <taxon>Dipodascomycetes</taxon>
        <taxon>Dipodascales</taxon>
        <taxon>Trichomonascaceae</taxon>
        <taxon>Starmerella</taxon>
    </lineage>
</organism>
<name>A0AAV5RGB3_STABA</name>